<dbReference type="KEGG" id="acy:Anacy_5569"/>
<evidence type="ECO:0000313" key="2">
    <source>
        <dbReference type="Proteomes" id="UP000010474"/>
    </source>
</evidence>
<evidence type="ECO:0000313" key="1">
    <source>
        <dbReference type="EMBL" id="AFZ60878.1"/>
    </source>
</evidence>
<proteinExistence type="predicted"/>
<sequence length="46" mass="5290">MTELSTDYDSPWKEIIELYSNSQAHEIHPTRVVAHPPLTKGRVGER</sequence>
<organism evidence="1 2">
    <name type="scientific">Anabaena cylindrica (strain ATCC 27899 / PCC 7122)</name>
    <dbReference type="NCBI Taxonomy" id="272123"/>
    <lineage>
        <taxon>Bacteria</taxon>
        <taxon>Bacillati</taxon>
        <taxon>Cyanobacteriota</taxon>
        <taxon>Cyanophyceae</taxon>
        <taxon>Nostocales</taxon>
        <taxon>Nostocaceae</taxon>
        <taxon>Anabaena</taxon>
    </lineage>
</organism>
<accession>K9ZNR4</accession>
<dbReference type="EMBL" id="CP003659">
    <property type="protein sequence ID" value="AFZ60878.1"/>
    <property type="molecule type" value="Genomic_DNA"/>
</dbReference>
<dbReference type="Proteomes" id="UP000010474">
    <property type="component" value="Chromosome"/>
</dbReference>
<keyword evidence="2" id="KW-1185">Reference proteome</keyword>
<reference evidence="2" key="1">
    <citation type="journal article" date="2013" name="Proc. Natl. Acad. Sci. U.S.A.">
        <title>Improving the coverage of the cyanobacterial phylum using diversity-driven genome sequencing.</title>
        <authorList>
            <person name="Shih P.M."/>
            <person name="Wu D."/>
            <person name="Latifi A."/>
            <person name="Axen S.D."/>
            <person name="Fewer D.P."/>
            <person name="Talla E."/>
            <person name="Calteau A."/>
            <person name="Cai F."/>
            <person name="Tandeau de Marsac N."/>
            <person name="Rippka R."/>
            <person name="Herdman M."/>
            <person name="Sivonen K."/>
            <person name="Coursin T."/>
            <person name="Laurent T."/>
            <person name="Goodwin L."/>
            <person name="Nolan M."/>
            <person name="Davenport K.W."/>
            <person name="Han C.S."/>
            <person name="Rubin E.M."/>
            <person name="Eisen J.A."/>
            <person name="Woyke T."/>
            <person name="Gugger M."/>
            <person name="Kerfeld C.A."/>
        </authorList>
    </citation>
    <scope>NUCLEOTIDE SEQUENCE [LARGE SCALE GENOMIC DNA]</scope>
    <source>
        <strain evidence="2">ATCC 27899 / PCC 7122</strain>
    </source>
</reference>
<dbReference type="HOGENOM" id="CLU_3179437_0_0_3"/>
<dbReference type="AlphaFoldDB" id="K9ZNR4"/>
<gene>
    <name evidence="1" type="ordered locus">Anacy_5569</name>
</gene>
<name>K9ZNR4_ANACC</name>
<protein>
    <submittedName>
        <fullName evidence="1">Uncharacterized protein</fullName>
    </submittedName>
</protein>